<evidence type="ECO:0000313" key="1">
    <source>
        <dbReference type="EMBL" id="MBB5374076.1"/>
    </source>
</evidence>
<proteinExistence type="predicted"/>
<keyword evidence="2" id="KW-1185">Reference proteome</keyword>
<organism evidence="1 2">
    <name type="scientific">Acidocella aromatica</name>
    <dbReference type="NCBI Taxonomy" id="1303579"/>
    <lineage>
        <taxon>Bacteria</taxon>
        <taxon>Pseudomonadati</taxon>
        <taxon>Pseudomonadota</taxon>
        <taxon>Alphaproteobacteria</taxon>
        <taxon>Acetobacterales</taxon>
        <taxon>Acidocellaceae</taxon>
        <taxon>Acidocella</taxon>
    </lineage>
</organism>
<evidence type="ECO:0000313" key="2">
    <source>
        <dbReference type="Proteomes" id="UP000553706"/>
    </source>
</evidence>
<dbReference type="AlphaFoldDB" id="A0A840VEE5"/>
<dbReference type="RefSeq" id="WP_183267094.1">
    <property type="nucleotide sequence ID" value="NZ_JACHFJ010000012.1"/>
</dbReference>
<dbReference type="Proteomes" id="UP000553706">
    <property type="component" value="Unassembled WGS sequence"/>
</dbReference>
<protein>
    <submittedName>
        <fullName evidence="1">Uncharacterized protein</fullName>
    </submittedName>
</protein>
<reference evidence="1 2" key="1">
    <citation type="submission" date="2020-08" db="EMBL/GenBank/DDBJ databases">
        <title>Genomic Encyclopedia of Type Strains, Phase IV (KMG-IV): sequencing the most valuable type-strain genomes for metagenomic binning, comparative biology and taxonomic classification.</title>
        <authorList>
            <person name="Goeker M."/>
        </authorList>
    </citation>
    <scope>NUCLEOTIDE SEQUENCE [LARGE SCALE GENOMIC DNA]</scope>
    <source>
        <strain evidence="1 2">DSM 27026</strain>
    </source>
</reference>
<dbReference type="EMBL" id="JACHFJ010000012">
    <property type="protein sequence ID" value="MBB5374076.1"/>
    <property type="molecule type" value="Genomic_DNA"/>
</dbReference>
<accession>A0A840VEE5</accession>
<name>A0A840VEE5_9PROT</name>
<gene>
    <name evidence="1" type="ORF">HNP71_002346</name>
</gene>
<sequence>MKRLVVLLLLLIAIGVGAYKFWPRHGGESQPGVAVNFDPRGLTGDEQAAFLPLVCGGAAAGSDGYAHNCQSLPGYPSQDYGGAGMGIGITLTDVIYGHLTGADADEAYVSYQGSFEPHATNFGGGILFHKNGNGWVLSRWYPGGAMEHCLSLNPQGRARFLCLYGYTGQGETDTSLFLASIPSGGQISLSPVLKASDLRQTLDPNANCGLRKADQAVLLGIDSLVRGGGFATAQVEYVPADKADAACKAKAFANAATQKAVLSLGWDGSSVSISPEMHFAPAEAN</sequence>
<comment type="caution">
    <text evidence="1">The sequence shown here is derived from an EMBL/GenBank/DDBJ whole genome shotgun (WGS) entry which is preliminary data.</text>
</comment>